<keyword evidence="2" id="KW-1185">Reference proteome</keyword>
<evidence type="ECO:0000313" key="2">
    <source>
        <dbReference type="Proteomes" id="UP000774326"/>
    </source>
</evidence>
<dbReference type="AlphaFoldDB" id="A0A9P8TNJ7"/>
<protein>
    <submittedName>
        <fullName evidence="1">Uncharacterized protein</fullName>
    </submittedName>
</protein>
<gene>
    <name evidence="1" type="ORF">WICPIJ_003794</name>
</gene>
<name>A0A9P8TNJ7_WICPI</name>
<dbReference type="Proteomes" id="UP000774326">
    <property type="component" value="Unassembled WGS sequence"/>
</dbReference>
<reference evidence="1" key="2">
    <citation type="submission" date="2021-01" db="EMBL/GenBank/DDBJ databases">
        <authorList>
            <person name="Schikora-Tamarit M.A."/>
        </authorList>
    </citation>
    <scope>NUCLEOTIDE SEQUENCE</scope>
    <source>
        <strain evidence="1">CBS2887</strain>
    </source>
</reference>
<comment type="caution">
    <text evidence="1">The sequence shown here is derived from an EMBL/GenBank/DDBJ whole genome shotgun (WGS) entry which is preliminary data.</text>
</comment>
<reference evidence="1" key="1">
    <citation type="journal article" date="2021" name="Open Biol.">
        <title>Shared evolutionary footprints suggest mitochondrial oxidative damage underlies multiple complex I losses in fungi.</title>
        <authorList>
            <person name="Schikora-Tamarit M.A."/>
            <person name="Marcet-Houben M."/>
            <person name="Nosek J."/>
            <person name="Gabaldon T."/>
        </authorList>
    </citation>
    <scope>NUCLEOTIDE SEQUENCE</scope>
    <source>
        <strain evidence="1">CBS2887</strain>
    </source>
</reference>
<dbReference type="EMBL" id="JAEUBG010002086">
    <property type="protein sequence ID" value="KAH3685250.1"/>
    <property type="molecule type" value="Genomic_DNA"/>
</dbReference>
<organism evidence="1 2">
    <name type="scientific">Wickerhamomyces pijperi</name>
    <name type="common">Yeast</name>
    <name type="synonym">Pichia pijperi</name>
    <dbReference type="NCBI Taxonomy" id="599730"/>
    <lineage>
        <taxon>Eukaryota</taxon>
        <taxon>Fungi</taxon>
        <taxon>Dikarya</taxon>
        <taxon>Ascomycota</taxon>
        <taxon>Saccharomycotina</taxon>
        <taxon>Saccharomycetes</taxon>
        <taxon>Phaffomycetales</taxon>
        <taxon>Wickerhamomycetaceae</taxon>
        <taxon>Wickerhamomyces</taxon>
    </lineage>
</organism>
<sequence>MVDSSTKVNPLKLAWMPGDNGVDGTWNCLVSKEALAFVNSGSKLEVSVSEDKCGLNGGGIFLAVSKFQSMSAKNGCSFNSLASFSEPNLCFGFLFSKPLTKDLPSADSTSLGKRTLPKAMFLYICWVFSA</sequence>
<accession>A0A9P8TNJ7</accession>
<proteinExistence type="predicted"/>
<evidence type="ECO:0000313" key="1">
    <source>
        <dbReference type="EMBL" id="KAH3685250.1"/>
    </source>
</evidence>